<dbReference type="Pfam" id="PF02836">
    <property type="entry name" value="Glyco_hydro_2_C"/>
    <property type="match status" value="1"/>
</dbReference>
<dbReference type="Pfam" id="PF00703">
    <property type="entry name" value="Glyco_hydro_2"/>
    <property type="match status" value="1"/>
</dbReference>
<dbReference type="PRINTS" id="PR00132">
    <property type="entry name" value="GLHYDRLASE2"/>
</dbReference>
<evidence type="ECO:0000256" key="6">
    <source>
        <dbReference type="ARBA" id="ARBA00032230"/>
    </source>
</evidence>
<dbReference type="SMART" id="SM01038">
    <property type="entry name" value="Bgal_small_N"/>
    <property type="match status" value="1"/>
</dbReference>
<dbReference type="GO" id="GO:0009341">
    <property type="term" value="C:beta-galactosidase complex"/>
    <property type="evidence" value="ECO:0007669"/>
    <property type="project" value="InterPro"/>
</dbReference>
<dbReference type="Gene3D" id="2.70.98.10">
    <property type="match status" value="1"/>
</dbReference>
<protein>
    <recommendedName>
        <fullName evidence="3">beta-galactosidase</fullName>
        <ecNumber evidence="3">3.2.1.23</ecNumber>
    </recommendedName>
    <alternativeName>
        <fullName evidence="6">Lactase</fullName>
    </alternativeName>
</protein>
<sequence>MSAVVFDKQKIISLYEEYNHVPMVMENHQINGINKEAPRPYIFPFTNKYLAIQNTHHDAKNYLSLNGLWQFNCALNPESRPKDFYQENYDASDWSTIQVPGNWEAQGFDKAIYIDERFPFTTNWPEVPRDYNPVGSYRRTFSLDESWSNRQVFLQLAGARTASFIWINGHRVGYSQNAKNPAEFNITPYIRQGENSISLEIYRWSNASYVEKQDMLDMSGLEREVFIYSTGTSRIYDFHCKPQLDKSFTQGTFDVSIDIMHYDTQKNELVLSCQLLDDSNDFNVIIDKHVHFKINDSKQTFYFTDQLEKPRLWSAEAPNLYTLLLTLTNEQGEIIETTSHKIGFRHIEIVSGQLTVNGKPIKIKGVNRHELHPTLGHVPTEENMLIDIRLMKEHNINAVRTSHFPCHSRWYQLCDEYGIYIVDEANIESHPLALTPETQIGNDESWIPAHLDRVQAMVERDKNHACVIIWSMGNEAGTGCVFETLYKWIKNKDSSRPVQYEPAGEEFYTDIVCPMYPSLERLEEFAKQGSERPMIMIEYAHAMGNSIGILNDYWQIIDRNSNLQGGFIWEWMDHALELVNNRGQKFWGYGKDYHPDKPSDGNFMNDGLVAPNRIPHPHMSEVKKVYQPVRFHSKDIATGHFEIENRYDFISLEHLDIHYQISIDGNVFATGSLGSVAISPAERYSIHIPLDEIEFQHNKEYLLTLSAVTKNDIPLIGIGYELAWDQFNLTPTSVFKHSDTLTSSVLDVQEDKNNLHINGDFFSISFNRSNGRLDQFVVDNKNLITTGFEPNFWRGLTDNDLGAKVFEWGAVWKYAAQERVLSSLEVDKLSAHKIVITTRFELPTVQSQYILTYSIHANGEIHICIDFIPGEKELPIMMRMGTKLTLPAEYQYIKWFGRGPVETYSDRKGAKVGIYGGTTWEQFHAYPRPQESGNKTDVRWVRLLNRDGFGLEAIAEHDLLNTSAWPFTADELDFVADTDSDSASGLTPMSCKHGIDVQPGNITTWNLDLAQMGTGGQNSWRSLPPEIYQLPAQRYHYGFYVRPVRTNQQEII</sequence>
<dbReference type="EMBL" id="CP065745">
    <property type="protein sequence ID" value="QPR56267.1"/>
    <property type="molecule type" value="Genomic_DNA"/>
</dbReference>
<proteinExistence type="inferred from homology"/>
<dbReference type="InterPro" id="IPR014718">
    <property type="entry name" value="GH-type_carb-bd"/>
</dbReference>
<comment type="catalytic activity">
    <reaction evidence="1">
        <text>Hydrolysis of terminal non-reducing beta-D-galactose residues in beta-D-galactosides.</text>
        <dbReference type="EC" id="3.2.1.23"/>
    </reaction>
</comment>
<dbReference type="InterPro" id="IPR017853">
    <property type="entry name" value="GH"/>
</dbReference>
<evidence type="ECO:0000313" key="9">
    <source>
        <dbReference type="Proteomes" id="UP000595101"/>
    </source>
</evidence>
<dbReference type="InterPro" id="IPR008979">
    <property type="entry name" value="Galactose-bd-like_sf"/>
</dbReference>
<dbReference type="InterPro" id="IPR013783">
    <property type="entry name" value="Ig-like_fold"/>
</dbReference>
<evidence type="ECO:0000256" key="2">
    <source>
        <dbReference type="ARBA" id="ARBA00007401"/>
    </source>
</evidence>
<dbReference type="InterPro" id="IPR011013">
    <property type="entry name" value="Gal_mutarotase_sf_dom"/>
</dbReference>
<organism evidence="8 9">
    <name type="scientific">Aeromonas allosaccharophila</name>
    <dbReference type="NCBI Taxonomy" id="656"/>
    <lineage>
        <taxon>Bacteria</taxon>
        <taxon>Pseudomonadati</taxon>
        <taxon>Pseudomonadota</taxon>
        <taxon>Gammaproteobacteria</taxon>
        <taxon>Aeromonadales</taxon>
        <taxon>Aeromonadaceae</taxon>
        <taxon>Aeromonas</taxon>
    </lineage>
</organism>
<evidence type="ECO:0000256" key="4">
    <source>
        <dbReference type="ARBA" id="ARBA00022801"/>
    </source>
</evidence>
<dbReference type="InterPro" id="IPR050347">
    <property type="entry name" value="Bact_Beta-galactosidase"/>
</dbReference>
<evidence type="ECO:0000256" key="1">
    <source>
        <dbReference type="ARBA" id="ARBA00001412"/>
    </source>
</evidence>
<dbReference type="SUPFAM" id="SSF49785">
    <property type="entry name" value="Galactose-binding domain-like"/>
    <property type="match status" value="1"/>
</dbReference>
<dbReference type="PANTHER" id="PTHR46323:SF2">
    <property type="entry name" value="BETA-GALACTOSIDASE"/>
    <property type="match status" value="1"/>
</dbReference>
<keyword evidence="5" id="KW-0326">Glycosidase</keyword>
<dbReference type="Gene3D" id="2.60.120.260">
    <property type="entry name" value="Galactose-binding domain-like"/>
    <property type="match status" value="1"/>
</dbReference>
<dbReference type="AlphaFoldDB" id="A0A7T2PIJ8"/>
<dbReference type="SUPFAM" id="SSF49303">
    <property type="entry name" value="beta-Galactosidase/glucuronidase domain"/>
    <property type="match status" value="2"/>
</dbReference>
<dbReference type="KEGG" id="aall:I6G90_07680"/>
<dbReference type="Gene3D" id="2.60.40.10">
    <property type="entry name" value="Immunoglobulins"/>
    <property type="match status" value="2"/>
</dbReference>
<dbReference type="Pfam" id="PF02929">
    <property type="entry name" value="Bgal_small_N"/>
    <property type="match status" value="1"/>
</dbReference>
<accession>A0A7T2PIJ8</accession>
<dbReference type="Gene3D" id="3.20.20.80">
    <property type="entry name" value="Glycosidases"/>
    <property type="match status" value="1"/>
</dbReference>
<dbReference type="InterPro" id="IPR036156">
    <property type="entry name" value="Beta-gal/glucu_dom_sf"/>
</dbReference>
<reference evidence="8 9" key="1">
    <citation type="submission" date="2020-12" db="EMBL/GenBank/DDBJ databases">
        <title>FDA dAtabase for Regulatory Grade micrObial Sequences (FDA-ARGOS): Supporting development and validation of Infectious Disease Dx tests.</title>
        <authorList>
            <person name="Sproer C."/>
            <person name="Gronow S."/>
            <person name="Severitt S."/>
            <person name="Schroder I."/>
            <person name="Tallon L."/>
            <person name="Sadzewicz L."/>
            <person name="Zhao X."/>
            <person name="Boylan J."/>
            <person name="Ott S."/>
            <person name="Bowen H."/>
            <person name="Vavikolanu K."/>
            <person name="Mehta A."/>
            <person name="Aluvathingal J."/>
            <person name="Nadendla S."/>
            <person name="Lowell S."/>
            <person name="Myers T."/>
            <person name="Yan Y."/>
            <person name="Sichtig H."/>
        </authorList>
    </citation>
    <scope>NUCLEOTIDE SEQUENCE [LARGE SCALE GENOMIC DNA]</scope>
    <source>
        <strain evidence="8 9">FDAARGOS_933</strain>
    </source>
</reference>
<evidence type="ECO:0000259" key="7">
    <source>
        <dbReference type="SMART" id="SM01038"/>
    </source>
</evidence>
<comment type="similarity">
    <text evidence="2">Belongs to the glycosyl hydrolase 2 family.</text>
</comment>
<evidence type="ECO:0000256" key="3">
    <source>
        <dbReference type="ARBA" id="ARBA00012756"/>
    </source>
</evidence>
<dbReference type="InterPro" id="IPR006101">
    <property type="entry name" value="Glyco_hydro_2"/>
</dbReference>
<dbReference type="GO" id="GO:0030246">
    <property type="term" value="F:carbohydrate binding"/>
    <property type="evidence" value="ECO:0007669"/>
    <property type="project" value="InterPro"/>
</dbReference>
<dbReference type="InterPro" id="IPR004199">
    <property type="entry name" value="B-gal_small/dom_5"/>
</dbReference>
<evidence type="ECO:0000256" key="5">
    <source>
        <dbReference type="ARBA" id="ARBA00023295"/>
    </source>
</evidence>
<dbReference type="Pfam" id="PF02837">
    <property type="entry name" value="Glyco_hydro_2_N"/>
    <property type="match status" value="1"/>
</dbReference>
<dbReference type="InterPro" id="IPR032312">
    <property type="entry name" value="LacZ_4"/>
</dbReference>
<dbReference type="GO" id="GO:0004565">
    <property type="term" value="F:beta-galactosidase activity"/>
    <property type="evidence" value="ECO:0007669"/>
    <property type="project" value="UniProtKB-EC"/>
</dbReference>
<dbReference type="InterPro" id="IPR006102">
    <property type="entry name" value="Ig-like_GH2"/>
</dbReference>
<name>A0A7T2PIJ8_9GAMM</name>
<dbReference type="InterPro" id="IPR023232">
    <property type="entry name" value="Glyco_hydro_2_AS"/>
</dbReference>
<keyword evidence="4" id="KW-0378">Hydrolase</keyword>
<dbReference type="PROSITE" id="PS00608">
    <property type="entry name" value="GLYCOSYL_HYDROL_F2_2"/>
    <property type="match status" value="1"/>
</dbReference>
<evidence type="ECO:0000313" key="8">
    <source>
        <dbReference type="EMBL" id="QPR56267.1"/>
    </source>
</evidence>
<dbReference type="SUPFAM" id="SSF74650">
    <property type="entry name" value="Galactose mutarotase-like"/>
    <property type="match status" value="1"/>
</dbReference>
<dbReference type="SUPFAM" id="SSF51445">
    <property type="entry name" value="(Trans)glycosidases"/>
    <property type="match status" value="1"/>
</dbReference>
<dbReference type="PANTHER" id="PTHR46323">
    <property type="entry name" value="BETA-GALACTOSIDASE"/>
    <property type="match status" value="1"/>
</dbReference>
<gene>
    <name evidence="8" type="ORF">I6G90_07680</name>
</gene>
<feature type="domain" description="Beta galactosidase small chain/" evidence="7">
    <location>
        <begin position="756"/>
        <end position="1042"/>
    </location>
</feature>
<dbReference type="Pfam" id="PF16353">
    <property type="entry name" value="LacZ_4"/>
    <property type="match status" value="1"/>
</dbReference>
<dbReference type="EC" id="3.2.1.23" evidence="3"/>
<dbReference type="GeneID" id="60785476"/>
<dbReference type="Proteomes" id="UP000595101">
    <property type="component" value="Chromosome"/>
</dbReference>
<dbReference type="RefSeq" id="WP_197930571.1">
    <property type="nucleotide sequence ID" value="NZ_CP065745.1"/>
</dbReference>
<dbReference type="InterPro" id="IPR006103">
    <property type="entry name" value="Glyco_hydro_2_cat"/>
</dbReference>
<dbReference type="InterPro" id="IPR006104">
    <property type="entry name" value="Glyco_hydro_2_N"/>
</dbReference>
<dbReference type="GO" id="GO:0005990">
    <property type="term" value="P:lactose catabolic process"/>
    <property type="evidence" value="ECO:0007669"/>
    <property type="project" value="TreeGrafter"/>
</dbReference>